<evidence type="ECO:0000256" key="11">
    <source>
        <dbReference type="SAM" id="Coils"/>
    </source>
</evidence>
<evidence type="ECO:0000256" key="2">
    <source>
        <dbReference type="ARBA" id="ARBA00023015"/>
    </source>
</evidence>
<dbReference type="GO" id="GO:0045893">
    <property type="term" value="P:positive regulation of DNA-templated transcription"/>
    <property type="evidence" value="ECO:0007669"/>
    <property type="project" value="TreeGrafter"/>
</dbReference>
<keyword evidence="4 8" id="KW-0371">Homeobox</keyword>
<evidence type="ECO:0000256" key="6">
    <source>
        <dbReference type="ARBA" id="ARBA00023242"/>
    </source>
</evidence>
<dbReference type="InterPro" id="IPR001356">
    <property type="entry name" value="HD"/>
</dbReference>
<dbReference type="InterPro" id="IPR009057">
    <property type="entry name" value="Homeodomain-like_sf"/>
</dbReference>
<evidence type="ECO:0000313" key="13">
    <source>
        <dbReference type="EMBL" id="KAJ4844446.1"/>
    </source>
</evidence>
<dbReference type="CDD" id="cd00086">
    <property type="entry name" value="homeodomain"/>
    <property type="match status" value="1"/>
</dbReference>
<organism evidence="13 14">
    <name type="scientific">Turnera subulata</name>
    <dbReference type="NCBI Taxonomy" id="218843"/>
    <lineage>
        <taxon>Eukaryota</taxon>
        <taxon>Viridiplantae</taxon>
        <taxon>Streptophyta</taxon>
        <taxon>Embryophyta</taxon>
        <taxon>Tracheophyta</taxon>
        <taxon>Spermatophyta</taxon>
        <taxon>Magnoliopsida</taxon>
        <taxon>eudicotyledons</taxon>
        <taxon>Gunneridae</taxon>
        <taxon>Pentapetalae</taxon>
        <taxon>rosids</taxon>
        <taxon>fabids</taxon>
        <taxon>Malpighiales</taxon>
        <taxon>Passifloraceae</taxon>
        <taxon>Turnera</taxon>
    </lineage>
</organism>
<gene>
    <name evidence="13" type="ORF">Tsubulata_041903</name>
</gene>
<dbReference type="GO" id="GO:0005634">
    <property type="term" value="C:nucleus"/>
    <property type="evidence" value="ECO:0007669"/>
    <property type="project" value="UniProtKB-SubCell"/>
</dbReference>
<evidence type="ECO:0000256" key="4">
    <source>
        <dbReference type="ARBA" id="ARBA00023155"/>
    </source>
</evidence>
<keyword evidence="2 10" id="KW-0805">Transcription regulation</keyword>
<comment type="subcellular location">
    <subcellularLocation>
        <location evidence="1 8 9">Nucleus</location>
    </subcellularLocation>
</comment>
<keyword evidence="5 10" id="KW-0804">Transcription</keyword>
<evidence type="ECO:0000256" key="7">
    <source>
        <dbReference type="ARBA" id="ARBA00025748"/>
    </source>
</evidence>
<dbReference type="OrthoDB" id="6159439at2759"/>
<feature type="DNA-binding region" description="Homeobox" evidence="8">
    <location>
        <begin position="3"/>
        <end position="52"/>
    </location>
</feature>
<reference evidence="13" key="2">
    <citation type="journal article" date="2023" name="Plants (Basel)">
        <title>Annotation of the Turnera subulata (Passifloraceae) Draft Genome Reveals the S-Locus Evolved after the Divergence of Turneroideae from Passifloroideae in a Stepwise Manner.</title>
        <authorList>
            <person name="Henning P.M."/>
            <person name="Roalson E.H."/>
            <person name="Mir W."/>
            <person name="McCubbin A.G."/>
            <person name="Shore J.S."/>
        </authorList>
    </citation>
    <scope>NUCLEOTIDE SEQUENCE</scope>
    <source>
        <strain evidence="13">F60SS</strain>
    </source>
</reference>
<keyword evidence="6 8" id="KW-0539">Nucleus</keyword>
<keyword evidence="3 8" id="KW-0238">DNA-binding</keyword>
<comment type="similarity">
    <text evidence="7 10">Belongs to the HD-ZIP homeobox family. Class I subfamily.</text>
</comment>
<dbReference type="InterPro" id="IPR045224">
    <property type="entry name" value="HDZip_class_I_plant"/>
</dbReference>
<dbReference type="GO" id="GO:0000981">
    <property type="term" value="F:DNA-binding transcription factor activity, RNA polymerase II-specific"/>
    <property type="evidence" value="ECO:0007669"/>
    <property type="project" value="UniProtKB-UniRule"/>
</dbReference>
<proteinExistence type="inferred from homology"/>
<dbReference type="Gene3D" id="1.10.10.60">
    <property type="entry name" value="Homeodomain-like"/>
    <property type="match status" value="1"/>
</dbReference>
<dbReference type="EMBL" id="JAKUCV010001944">
    <property type="protein sequence ID" value="KAJ4844446.1"/>
    <property type="molecule type" value="Genomic_DNA"/>
</dbReference>
<evidence type="ECO:0000256" key="9">
    <source>
        <dbReference type="RuleBase" id="RU000682"/>
    </source>
</evidence>
<dbReference type="SMART" id="SM00389">
    <property type="entry name" value="HOX"/>
    <property type="match status" value="1"/>
</dbReference>
<evidence type="ECO:0000256" key="3">
    <source>
        <dbReference type="ARBA" id="ARBA00023125"/>
    </source>
</evidence>
<feature type="coiled-coil region" evidence="11">
    <location>
        <begin position="43"/>
        <end position="91"/>
    </location>
</feature>
<name>A0A9Q0G9P0_9ROSI</name>
<comment type="caution">
    <text evidence="13">The sequence shown here is derived from an EMBL/GenBank/DDBJ whole genome shotgun (WGS) entry which is preliminary data.</text>
</comment>
<evidence type="ECO:0000256" key="10">
    <source>
        <dbReference type="RuleBase" id="RU369038"/>
    </source>
</evidence>
<evidence type="ECO:0000256" key="8">
    <source>
        <dbReference type="PROSITE-ProRule" id="PRU00108"/>
    </source>
</evidence>
<dbReference type="PANTHER" id="PTHR24326:SF622">
    <property type="entry name" value="HOMEOBOX-LEUCINE ZIPPER PROTEIN"/>
    <property type="match status" value="1"/>
</dbReference>
<dbReference type="Pfam" id="PF00046">
    <property type="entry name" value="Homeodomain"/>
    <property type="match status" value="1"/>
</dbReference>
<accession>A0A9Q0G9P0</accession>
<keyword evidence="14" id="KW-1185">Reference proteome</keyword>
<evidence type="ECO:0000259" key="12">
    <source>
        <dbReference type="PROSITE" id="PS50071"/>
    </source>
</evidence>
<dbReference type="AlphaFoldDB" id="A0A9Q0G9P0"/>
<dbReference type="SUPFAM" id="SSF46689">
    <property type="entry name" value="Homeodomain-like"/>
    <property type="match status" value="1"/>
</dbReference>
<dbReference type="GO" id="GO:0043565">
    <property type="term" value="F:sequence-specific DNA binding"/>
    <property type="evidence" value="ECO:0007669"/>
    <property type="project" value="TreeGrafter"/>
</dbReference>
<reference evidence="13" key="1">
    <citation type="submission" date="2022-02" db="EMBL/GenBank/DDBJ databases">
        <authorList>
            <person name="Henning P.M."/>
            <person name="McCubbin A.G."/>
            <person name="Shore J.S."/>
        </authorList>
    </citation>
    <scope>NUCLEOTIDE SEQUENCE</scope>
    <source>
        <strain evidence="13">F60SS</strain>
        <tissue evidence="13">Leaves</tissue>
    </source>
</reference>
<dbReference type="PANTHER" id="PTHR24326">
    <property type="entry name" value="HOMEOBOX-LEUCINE ZIPPER PROTEIN"/>
    <property type="match status" value="1"/>
</dbReference>
<dbReference type="InterPro" id="IPR017970">
    <property type="entry name" value="Homeobox_CS"/>
</dbReference>
<dbReference type="PRINTS" id="PR00031">
    <property type="entry name" value="HTHREPRESSR"/>
</dbReference>
<comment type="function">
    <text evidence="10">Transcription factor.</text>
</comment>
<evidence type="ECO:0000313" key="14">
    <source>
        <dbReference type="Proteomes" id="UP001141552"/>
    </source>
</evidence>
<dbReference type="InterPro" id="IPR000047">
    <property type="entry name" value="HTH_motif"/>
</dbReference>
<dbReference type="Proteomes" id="UP001141552">
    <property type="component" value="Unassembled WGS sequence"/>
</dbReference>
<dbReference type="PROSITE" id="PS00027">
    <property type="entry name" value="HOMEOBOX_1"/>
    <property type="match status" value="1"/>
</dbReference>
<protein>
    <recommendedName>
        <fullName evidence="10">Homeobox-leucine zipper protein</fullName>
    </recommendedName>
    <alternativeName>
        <fullName evidence="10">HD-ZIP protein</fullName>
    </alternativeName>
    <alternativeName>
        <fullName evidence="10">Homeodomain transcription factor</fullName>
    </alternativeName>
</protein>
<evidence type="ECO:0000256" key="1">
    <source>
        <dbReference type="ARBA" id="ARBA00004123"/>
    </source>
</evidence>
<keyword evidence="11" id="KW-0175">Coiled coil</keyword>
<sequence>MHDQLRLLETSFNTNQKLTTEVKFELARELGLPPRQVAIWYQNRRARRKANTMEDDHKKIQMDLGDVLAGNIRLDKEIGMLRNELNTAQQLLLPASSSATTLPSLTAPCNDHPTSNTRGDIICNREMPACFLQ</sequence>
<feature type="domain" description="Homeobox" evidence="12">
    <location>
        <begin position="1"/>
        <end position="51"/>
    </location>
</feature>
<evidence type="ECO:0000256" key="5">
    <source>
        <dbReference type="ARBA" id="ARBA00023163"/>
    </source>
</evidence>
<dbReference type="PROSITE" id="PS50071">
    <property type="entry name" value="HOMEOBOX_2"/>
    <property type="match status" value="1"/>
</dbReference>